<evidence type="ECO:0000313" key="1">
    <source>
        <dbReference type="EMBL" id="KAL0440077.1"/>
    </source>
</evidence>
<dbReference type="EMBL" id="JACGWN010000008">
    <property type="protein sequence ID" value="KAL0440077.1"/>
    <property type="molecule type" value="Genomic_DNA"/>
</dbReference>
<name>A0AAW2WEL1_9LAMI</name>
<protein>
    <recommendedName>
        <fullName evidence="2">Reverse transcriptase zinc-binding domain-containing protein</fullName>
    </recommendedName>
</protein>
<dbReference type="AlphaFoldDB" id="A0AAW2WEL1"/>
<accession>A0AAW2WEL1</accession>
<gene>
    <name evidence="1" type="ORF">Slati_2490700</name>
</gene>
<sequence length="137" mass="16442">MLDKPWVSHLDGACIRCINGQLEMHSHLFFSCRFSRQCLDYIQHHIRFPWPHRDWEDNVMWAATKWRGKHVINAAYRALLASLVYHIRKEHNRRRFQQEEQSYTIVGRTTIEEIRQRILSVELPFSISTIALVELLE</sequence>
<reference evidence="1" key="1">
    <citation type="submission" date="2020-06" db="EMBL/GenBank/DDBJ databases">
        <authorList>
            <person name="Li T."/>
            <person name="Hu X."/>
            <person name="Zhang T."/>
            <person name="Song X."/>
            <person name="Zhang H."/>
            <person name="Dai N."/>
            <person name="Sheng W."/>
            <person name="Hou X."/>
            <person name="Wei L."/>
        </authorList>
    </citation>
    <scope>NUCLEOTIDE SEQUENCE</scope>
    <source>
        <strain evidence="1">KEN1</strain>
        <tissue evidence="1">Leaf</tissue>
    </source>
</reference>
<reference evidence="1" key="2">
    <citation type="journal article" date="2024" name="Plant">
        <title>Genomic evolution and insights into agronomic trait innovations of Sesamum species.</title>
        <authorList>
            <person name="Miao H."/>
            <person name="Wang L."/>
            <person name="Qu L."/>
            <person name="Liu H."/>
            <person name="Sun Y."/>
            <person name="Le M."/>
            <person name="Wang Q."/>
            <person name="Wei S."/>
            <person name="Zheng Y."/>
            <person name="Lin W."/>
            <person name="Duan Y."/>
            <person name="Cao H."/>
            <person name="Xiong S."/>
            <person name="Wang X."/>
            <person name="Wei L."/>
            <person name="Li C."/>
            <person name="Ma Q."/>
            <person name="Ju M."/>
            <person name="Zhao R."/>
            <person name="Li G."/>
            <person name="Mu C."/>
            <person name="Tian Q."/>
            <person name="Mei H."/>
            <person name="Zhang T."/>
            <person name="Gao T."/>
            <person name="Zhang H."/>
        </authorList>
    </citation>
    <scope>NUCLEOTIDE SEQUENCE</scope>
    <source>
        <strain evidence="1">KEN1</strain>
    </source>
</reference>
<evidence type="ECO:0008006" key="2">
    <source>
        <dbReference type="Google" id="ProtNLM"/>
    </source>
</evidence>
<comment type="caution">
    <text evidence="1">The sequence shown here is derived from an EMBL/GenBank/DDBJ whole genome shotgun (WGS) entry which is preliminary data.</text>
</comment>
<organism evidence="1">
    <name type="scientific">Sesamum latifolium</name>
    <dbReference type="NCBI Taxonomy" id="2727402"/>
    <lineage>
        <taxon>Eukaryota</taxon>
        <taxon>Viridiplantae</taxon>
        <taxon>Streptophyta</taxon>
        <taxon>Embryophyta</taxon>
        <taxon>Tracheophyta</taxon>
        <taxon>Spermatophyta</taxon>
        <taxon>Magnoliopsida</taxon>
        <taxon>eudicotyledons</taxon>
        <taxon>Gunneridae</taxon>
        <taxon>Pentapetalae</taxon>
        <taxon>asterids</taxon>
        <taxon>lamiids</taxon>
        <taxon>Lamiales</taxon>
        <taxon>Pedaliaceae</taxon>
        <taxon>Sesamum</taxon>
    </lineage>
</organism>
<proteinExistence type="predicted"/>